<dbReference type="InterPro" id="IPR036291">
    <property type="entry name" value="NAD(P)-bd_dom_sf"/>
</dbReference>
<dbReference type="InterPro" id="IPR013149">
    <property type="entry name" value="ADH-like_C"/>
</dbReference>
<dbReference type="EMBL" id="SHBO01000068">
    <property type="protein sequence ID" value="RZO03227.1"/>
    <property type="molecule type" value="Genomic_DNA"/>
</dbReference>
<sequence length="367" mass="39170">MKTKAAVLFGANKKLEICNVDLAKPQKGEVCVEMKAAGVCHTDYSVMKGQLNAPLPAILGHEGAGVVVEVGDGVSDIQLGDHVIPLWRLSCGECEYCLRRRPALCAVGSKIRSSGRMSDGRSRFSFRGKEIFHFAGVSAFSNFSVIPEGAVLKISKDLPFDLAALIGCSVITGVGSAMNAAEMRPGCSVAVFGAGGIGVNVIQGAILEGAKEIIAIDQYDSRLEQAKTFGATKLINSKKEDPVAAIRQFTNERGVDFAFEAVGLPITIQQSYESLSKAGKAIVIGIPSNTAKISISAVPLVFEERTITGSLYGSASPRLDIPKMINLYKDGKLNLEKLLTNQYPLEEINEAYDAMMSGESLRSVITF</sequence>
<dbReference type="PANTHER" id="PTHR43880:SF12">
    <property type="entry name" value="ALCOHOL DEHYDROGENASE CLASS-3"/>
    <property type="match status" value="1"/>
</dbReference>
<evidence type="ECO:0000256" key="1">
    <source>
        <dbReference type="ARBA" id="ARBA00001947"/>
    </source>
</evidence>
<protein>
    <submittedName>
        <fullName evidence="8">Zn-dependent alcohol dehydrogenase</fullName>
    </submittedName>
</protein>
<accession>A0A520LJP4</accession>
<dbReference type="GO" id="GO:0051903">
    <property type="term" value="F:S-(hydroxymethyl)glutathione dehydrogenase [NAD(P)+] activity"/>
    <property type="evidence" value="ECO:0007669"/>
    <property type="project" value="TreeGrafter"/>
</dbReference>
<dbReference type="GO" id="GO:0008270">
    <property type="term" value="F:zinc ion binding"/>
    <property type="evidence" value="ECO:0007669"/>
    <property type="project" value="InterPro"/>
</dbReference>
<keyword evidence="5" id="KW-0520">NAD</keyword>
<evidence type="ECO:0000256" key="5">
    <source>
        <dbReference type="ARBA" id="ARBA00023027"/>
    </source>
</evidence>
<name>A0A520LJP4_9GAMM</name>
<comment type="similarity">
    <text evidence="6">Belongs to the zinc-containing alcohol dehydrogenase family.</text>
</comment>
<dbReference type="Gene3D" id="3.90.180.10">
    <property type="entry name" value="Medium-chain alcohol dehydrogenases, catalytic domain"/>
    <property type="match status" value="1"/>
</dbReference>
<evidence type="ECO:0000313" key="9">
    <source>
        <dbReference type="Proteomes" id="UP000318148"/>
    </source>
</evidence>
<dbReference type="SMART" id="SM00829">
    <property type="entry name" value="PKS_ER"/>
    <property type="match status" value="1"/>
</dbReference>
<gene>
    <name evidence="8" type="ORF">EVB02_04275</name>
</gene>
<dbReference type="GO" id="GO:0046294">
    <property type="term" value="P:formaldehyde catabolic process"/>
    <property type="evidence" value="ECO:0007669"/>
    <property type="project" value="TreeGrafter"/>
</dbReference>
<keyword evidence="2 6" id="KW-0479">Metal-binding</keyword>
<feature type="domain" description="Enoyl reductase (ER)" evidence="7">
    <location>
        <begin position="10"/>
        <end position="365"/>
    </location>
</feature>
<dbReference type="PROSITE" id="PS00059">
    <property type="entry name" value="ADH_ZINC"/>
    <property type="match status" value="1"/>
</dbReference>
<evidence type="ECO:0000313" key="8">
    <source>
        <dbReference type="EMBL" id="RZO03227.1"/>
    </source>
</evidence>
<evidence type="ECO:0000256" key="2">
    <source>
        <dbReference type="ARBA" id="ARBA00022723"/>
    </source>
</evidence>
<dbReference type="InterPro" id="IPR002328">
    <property type="entry name" value="ADH_Zn_CS"/>
</dbReference>
<keyword evidence="3 6" id="KW-0862">Zinc</keyword>
<reference evidence="8 9" key="1">
    <citation type="submission" date="2019-02" db="EMBL/GenBank/DDBJ databases">
        <title>Prokaryotic population dynamics and viral predation in marine succession experiment using metagenomics: the confinement effect.</title>
        <authorList>
            <person name="Haro-Moreno J.M."/>
            <person name="Rodriguez-Valera F."/>
            <person name="Lopez-Perez M."/>
        </authorList>
    </citation>
    <scope>NUCLEOTIDE SEQUENCE [LARGE SCALE GENOMIC DNA]</scope>
    <source>
        <strain evidence="8">MED-G169</strain>
    </source>
</reference>
<dbReference type="AlphaFoldDB" id="A0A520LJP4"/>
<evidence type="ECO:0000256" key="4">
    <source>
        <dbReference type="ARBA" id="ARBA00023002"/>
    </source>
</evidence>
<comment type="caution">
    <text evidence="8">The sequence shown here is derived from an EMBL/GenBank/DDBJ whole genome shotgun (WGS) entry which is preliminary data.</text>
</comment>
<comment type="cofactor">
    <cofactor evidence="1 6">
        <name>Zn(2+)</name>
        <dbReference type="ChEBI" id="CHEBI:29105"/>
    </cofactor>
</comment>
<proteinExistence type="inferred from homology"/>
<dbReference type="SUPFAM" id="SSF51735">
    <property type="entry name" value="NAD(P)-binding Rossmann-fold domains"/>
    <property type="match status" value="1"/>
</dbReference>
<dbReference type="Pfam" id="PF00107">
    <property type="entry name" value="ADH_zinc_N"/>
    <property type="match status" value="1"/>
</dbReference>
<dbReference type="InterPro" id="IPR011032">
    <property type="entry name" value="GroES-like_sf"/>
</dbReference>
<dbReference type="InterPro" id="IPR020843">
    <property type="entry name" value="ER"/>
</dbReference>
<evidence type="ECO:0000259" key="7">
    <source>
        <dbReference type="SMART" id="SM00829"/>
    </source>
</evidence>
<keyword evidence="4" id="KW-0560">Oxidoreductase</keyword>
<dbReference type="FunFam" id="3.40.50.720:FF:000003">
    <property type="entry name" value="S-(hydroxymethyl)glutathione dehydrogenase"/>
    <property type="match status" value="1"/>
</dbReference>
<dbReference type="SUPFAM" id="SSF50129">
    <property type="entry name" value="GroES-like"/>
    <property type="match status" value="2"/>
</dbReference>
<dbReference type="PANTHER" id="PTHR43880">
    <property type="entry name" value="ALCOHOL DEHYDROGENASE"/>
    <property type="match status" value="1"/>
</dbReference>
<dbReference type="Pfam" id="PF08240">
    <property type="entry name" value="ADH_N"/>
    <property type="match status" value="1"/>
</dbReference>
<dbReference type="CDD" id="cd08279">
    <property type="entry name" value="Zn_ADH_class_III"/>
    <property type="match status" value="1"/>
</dbReference>
<organism evidence="8 9">
    <name type="scientific">SAR92 clade bacterium</name>
    <dbReference type="NCBI Taxonomy" id="2315479"/>
    <lineage>
        <taxon>Bacteria</taxon>
        <taxon>Pseudomonadati</taxon>
        <taxon>Pseudomonadota</taxon>
        <taxon>Gammaproteobacteria</taxon>
        <taxon>Cellvibrionales</taxon>
        <taxon>Porticoccaceae</taxon>
        <taxon>SAR92 clade</taxon>
    </lineage>
</organism>
<evidence type="ECO:0000256" key="6">
    <source>
        <dbReference type="RuleBase" id="RU361277"/>
    </source>
</evidence>
<dbReference type="Proteomes" id="UP000318148">
    <property type="component" value="Unassembled WGS sequence"/>
</dbReference>
<dbReference type="GO" id="GO:0005829">
    <property type="term" value="C:cytosol"/>
    <property type="evidence" value="ECO:0007669"/>
    <property type="project" value="TreeGrafter"/>
</dbReference>
<evidence type="ECO:0000256" key="3">
    <source>
        <dbReference type="ARBA" id="ARBA00022833"/>
    </source>
</evidence>
<dbReference type="InterPro" id="IPR013154">
    <property type="entry name" value="ADH-like_N"/>
</dbReference>
<dbReference type="Gene3D" id="3.40.50.720">
    <property type="entry name" value="NAD(P)-binding Rossmann-like Domain"/>
    <property type="match status" value="1"/>
</dbReference>